<feature type="non-terminal residue" evidence="2">
    <location>
        <position position="134"/>
    </location>
</feature>
<keyword evidence="3" id="KW-1185">Reference proteome</keyword>
<sequence length="134" mass="15105">MLQTLRQNDEEKCVDTGSSGVDTRSSSQKAYLPILYSVSTQPEVVSTLETLPREPFVPVWDSVSTHPMGSYKYPSLLDSKGIHARQEEELSGRREEERERSICIQRSRAAPPRGEEGEEEEELKIAGVLVQKEI</sequence>
<evidence type="ECO:0000256" key="1">
    <source>
        <dbReference type="SAM" id="MobiDB-lite"/>
    </source>
</evidence>
<feature type="region of interest" description="Disordered" evidence="1">
    <location>
        <begin position="1"/>
        <end position="25"/>
    </location>
</feature>
<accession>A0A843X619</accession>
<name>A0A843X619_COLES</name>
<proteinExistence type="predicted"/>
<gene>
    <name evidence="2" type="ORF">Taro_048008</name>
</gene>
<evidence type="ECO:0000313" key="2">
    <source>
        <dbReference type="EMBL" id="MQM15071.1"/>
    </source>
</evidence>
<organism evidence="2 3">
    <name type="scientific">Colocasia esculenta</name>
    <name type="common">Wild taro</name>
    <name type="synonym">Arum esculentum</name>
    <dbReference type="NCBI Taxonomy" id="4460"/>
    <lineage>
        <taxon>Eukaryota</taxon>
        <taxon>Viridiplantae</taxon>
        <taxon>Streptophyta</taxon>
        <taxon>Embryophyta</taxon>
        <taxon>Tracheophyta</taxon>
        <taxon>Spermatophyta</taxon>
        <taxon>Magnoliopsida</taxon>
        <taxon>Liliopsida</taxon>
        <taxon>Araceae</taxon>
        <taxon>Aroideae</taxon>
        <taxon>Colocasieae</taxon>
        <taxon>Colocasia</taxon>
    </lineage>
</organism>
<evidence type="ECO:0000313" key="3">
    <source>
        <dbReference type="Proteomes" id="UP000652761"/>
    </source>
</evidence>
<feature type="region of interest" description="Disordered" evidence="1">
    <location>
        <begin position="84"/>
        <end position="123"/>
    </location>
</feature>
<reference evidence="2" key="1">
    <citation type="submission" date="2017-07" db="EMBL/GenBank/DDBJ databases">
        <title>Taro Niue Genome Assembly and Annotation.</title>
        <authorList>
            <person name="Atibalentja N."/>
            <person name="Keating K."/>
            <person name="Fields C.J."/>
        </authorList>
    </citation>
    <scope>NUCLEOTIDE SEQUENCE</scope>
    <source>
        <strain evidence="2">Niue_2</strain>
        <tissue evidence="2">Leaf</tissue>
    </source>
</reference>
<feature type="compositionally biased region" description="Polar residues" evidence="1">
    <location>
        <begin position="16"/>
        <end position="25"/>
    </location>
</feature>
<dbReference type="EMBL" id="NMUH01006350">
    <property type="protein sequence ID" value="MQM15071.1"/>
    <property type="molecule type" value="Genomic_DNA"/>
</dbReference>
<comment type="caution">
    <text evidence="2">The sequence shown here is derived from an EMBL/GenBank/DDBJ whole genome shotgun (WGS) entry which is preliminary data.</text>
</comment>
<dbReference type="AlphaFoldDB" id="A0A843X619"/>
<protein>
    <submittedName>
        <fullName evidence="2">Uncharacterized protein</fullName>
    </submittedName>
</protein>
<feature type="compositionally biased region" description="Basic and acidic residues" evidence="1">
    <location>
        <begin position="84"/>
        <end position="101"/>
    </location>
</feature>
<dbReference type="Proteomes" id="UP000652761">
    <property type="component" value="Unassembled WGS sequence"/>
</dbReference>